<accession>A0A6V8QK92</accession>
<evidence type="ECO:0000256" key="13">
    <source>
        <dbReference type="ARBA" id="ARBA00023125"/>
    </source>
</evidence>
<dbReference type="GO" id="GO:0003678">
    <property type="term" value="F:DNA helicase activity"/>
    <property type="evidence" value="ECO:0007669"/>
    <property type="project" value="UniProtKB-EC"/>
</dbReference>
<proteinExistence type="inferred from homology"/>
<dbReference type="InterPro" id="IPR036465">
    <property type="entry name" value="vWFA_dom_sf"/>
</dbReference>
<evidence type="ECO:0000256" key="11">
    <source>
        <dbReference type="ARBA" id="ARBA00022840"/>
    </source>
</evidence>
<evidence type="ECO:0000256" key="16">
    <source>
        <dbReference type="ARBA" id="ARBA00023242"/>
    </source>
</evidence>
<reference evidence="21 22" key="1">
    <citation type="submission" date="2020-07" db="EMBL/GenBank/DDBJ databases">
        <title>Trichoderma asperellum IC-1 whole genome shotgun sequence.</title>
        <authorList>
            <person name="Kanamasa S."/>
            <person name="Takahashi H."/>
        </authorList>
    </citation>
    <scope>NUCLEOTIDE SEQUENCE [LARGE SCALE GENOMIC DNA]</scope>
    <source>
        <strain evidence="21 22">IC-1</strain>
    </source>
</reference>
<keyword evidence="10 19" id="KW-0347">Helicase</keyword>
<name>A0A6V8QK92_TRIAP</name>
<keyword evidence="15 19" id="KW-0234">DNA repair</keyword>
<dbReference type="PROSITE" id="PS50234">
    <property type="entry name" value="VWFA"/>
    <property type="match status" value="1"/>
</dbReference>
<dbReference type="Gene3D" id="2.40.290.10">
    <property type="match status" value="1"/>
</dbReference>
<keyword evidence="8 19" id="KW-0227">DNA damage</keyword>
<evidence type="ECO:0000313" key="22">
    <source>
        <dbReference type="Proteomes" id="UP000517252"/>
    </source>
</evidence>
<evidence type="ECO:0000256" key="12">
    <source>
        <dbReference type="ARBA" id="ARBA00022895"/>
    </source>
</evidence>
<dbReference type="EMBL" id="BLZH01000001">
    <property type="protein sequence ID" value="GFP52186.1"/>
    <property type="molecule type" value="Genomic_DNA"/>
</dbReference>
<evidence type="ECO:0000256" key="9">
    <source>
        <dbReference type="ARBA" id="ARBA00022801"/>
    </source>
</evidence>
<comment type="function">
    <text evidence="17">Single-stranded DNA-dependent ATP-dependent helicase. Involved in non-homologous end joining (NHEJ) DNA double strand break repair. DNA-binding is sequence-independent but has a high affinity to nicks in double-stranded DNA and to the ends of duplex DNA. Binds to naturally occurring chromosomal ends, and therefore provides chromosomal end protection. Required also for telomere recombination to repair telomeric ends in the absence of telomerase. KU70, of the KU70/KU80 heterodimer, binds to the stem loop of TLC1, the RNA component of telomerase. Involved in telomere maintenance. Interacts with telomeric repeats and subtelomeric sequences thereby controlling telomere length and protecting against subtelomeric rearrangement. Maintains telomeric chromatin, which is involved in silencing the expression of genes located at the telomere. Required for mating-type switching.</text>
</comment>
<dbReference type="SMART" id="SM00559">
    <property type="entry name" value="Ku78"/>
    <property type="match status" value="1"/>
</dbReference>
<keyword evidence="13 19" id="KW-0238">DNA-binding</keyword>
<evidence type="ECO:0000256" key="3">
    <source>
        <dbReference type="ARBA" id="ARBA00007726"/>
    </source>
</evidence>
<evidence type="ECO:0000256" key="10">
    <source>
        <dbReference type="ARBA" id="ARBA00022806"/>
    </source>
</evidence>
<evidence type="ECO:0000313" key="21">
    <source>
        <dbReference type="EMBL" id="GFP52186.1"/>
    </source>
</evidence>
<dbReference type="PANTHER" id="PTHR12604">
    <property type="entry name" value="KU AUTOANTIGEN DNA HELICASE"/>
    <property type="match status" value="1"/>
</dbReference>
<dbReference type="SUPFAM" id="SSF100939">
    <property type="entry name" value="SPOC domain-like"/>
    <property type="match status" value="1"/>
</dbReference>
<dbReference type="SUPFAM" id="SSF53300">
    <property type="entry name" value="vWA-like"/>
    <property type="match status" value="1"/>
</dbReference>
<dbReference type="GO" id="GO:0000781">
    <property type="term" value="C:chromosome, telomeric region"/>
    <property type="evidence" value="ECO:0007669"/>
    <property type="project" value="UniProtKB-SubCell"/>
</dbReference>
<dbReference type="Pfam" id="PF02735">
    <property type="entry name" value="Ku"/>
    <property type="match status" value="1"/>
</dbReference>
<comment type="caution">
    <text evidence="21">The sequence shown here is derived from an EMBL/GenBank/DDBJ whole genome shotgun (WGS) entry which is preliminary data.</text>
</comment>
<evidence type="ECO:0000256" key="14">
    <source>
        <dbReference type="ARBA" id="ARBA00023172"/>
    </source>
</evidence>
<dbReference type="Gene3D" id="3.40.50.410">
    <property type="entry name" value="von Willebrand factor, type A domain"/>
    <property type="match status" value="1"/>
</dbReference>
<evidence type="ECO:0000256" key="6">
    <source>
        <dbReference type="ARBA" id="ARBA00022454"/>
    </source>
</evidence>
<organism evidence="21 22">
    <name type="scientific">Trichoderma asperellum</name>
    <name type="common">Filamentous fungus</name>
    <dbReference type="NCBI Taxonomy" id="101201"/>
    <lineage>
        <taxon>Eukaryota</taxon>
        <taxon>Fungi</taxon>
        <taxon>Dikarya</taxon>
        <taxon>Ascomycota</taxon>
        <taxon>Pezizomycotina</taxon>
        <taxon>Sordariomycetes</taxon>
        <taxon>Hypocreomycetidae</taxon>
        <taxon>Hypocreales</taxon>
        <taxon>Hypocreaceae</taxon>
        <taxon>Trichoderma</taxon>
    </lineage>
</organism>
<dbReference type="InterPro" id="IPR024193">
    <property type="entry name" value="Ku80"/>
</dbReference>
<dbReference type="EC" id="3.6.4.12" evidence="4 19"/>
<evidence type="ECO:0000256" key="15">
    <source>
        <dbReference type="ARBA" id="ARBA00023204"/>
    </source>
</evidence>
<evidence type="ECO:0000256" key="4">
    <source>
        <dbReference type="ARBA" id="ARBA00012551"/>
    </source>
</evidence>
<dbReference type="InterPro" id="IPR002035">
    <property type="entry name" value="VWF_A"/>
</dbReference>
<dbReference type="Pfam" id="PF03731">
    <property type="entry name" value="Ku_N"/>
    <property type="match status" value="1"/>
</dbReference>
<dbReference type="FunFam" id="3.40.50.410:FF:000073">
    <property type="entry name" value="ATP-dependent DNA helicase II subunit 2"/>
    <property type="match status" value="1"/>
</dbReference>
<comment type="similarity">
    <text evidence="3 19">Belongs to the ku80 family.</text>
</comment>
<comment type="subcellular location">
    <subcellularLocation>
        <location evidence="2">Chromosome</location>
        <location evidence="2">Telomere</location>
    </subcellularLocation>
    <subcellularLocation>
        <location evidence="1 19">Nucleus</location>
    </subcellularLocation>
</comment>
<keyword evidence="12" id="KW-0779">Telomere</keyword>
<dbReference type="GO" id="GO:0006310">
    <property type="term" value="P:DNA recombination"/>
    <property type="evidence" value="ECO:0007669"/>
    <property type="project" value="UniProtKB-KW"/>
</dbReference>
<sequence>MADKEATVFIIDLGGSMKAVHGARKESDLDWSMSYVWDKICNVVASNRKTLCVGVVGLRTDETNHTLAEDGYDNISILQPLGPMSMSSLKSLQTKIKPSKTTQGDAISAIVIAVDMIDTYTKKNKWKRQIYLITDGQGEIDPDDIGDIARKIKDSNIELTVLGVDFDAPDYGYKEEDKPSVKKQNEATLKELVDGCGEDARFASIVEAIDDMNEPRAKSVKPYKTYDGPLTLGDPKNAPAVVEIRVERYFKTHLARPVTASTVVVKEEQAGPSQAADDEQMDGVELTAVKQTRTYKVNDPDAPGGKRDVEFESLAKGYEYGRTAVHISESDHNITKLQTQKSFKIIGFIPKEKYEPLLNLGESCVTIAAKYDERSELAFSSLVWALSELDSYAVARLVTKDEKDPIMVLLMPYMEPNYVCLYDVPLPFAEDVRPYQFPPLDRVVTVSGQTITKHRLLPSDELSQAMSDYVDAMDISNYGIDQDGCRLPPKAKGKRQRETVKPISGLDVDALLGGEKKGSISPENAIPDFKRALNSSEEVEQIADATKQMGAIVQSLITDSFGDNKYAQAMESIGVMREELTNLEEPGQYNDFVRDLKKNLLSGTLGGDRRDFWFKMRWAKLGLINQSQSEASTVTLEEADEFYKSR</sequence>
<keyword evidence="9 19" id="KW-0378">Hydrolase</keyword>
<dbReference type="GO" id="GO:0003690">
    <property type="term" value="F:double-stranded DNA binding"/>
    <property type="evidence" value="ECO:0007669"/>
    <property type="project" value="TreeGrafter"/>
</dbReference>
<evidence type="ECO:0000256" key="8">
    <source>
        <dbReference type="ARBA" id="ARBA00022763"/>
    </source>
</evidence>
<dbReference type="CDD" id="cd00873">
    <property type="entry name" value="KU80"/>
    <property type="match status" value="1"/>
</dbReference>
<keyword evidence="14 19" id="KW-0233">DNA recombination</keyword>
<dbReference type="Pfam" id="PF08785">
    <property type="entry name" value="Ku_PK_bind"/>
    <property type="match status" value="1"/>
</dbReference>
<dbReference type="AlphaFoldDB" id="A0A6V8QK92"/>
<keyword evidence="7 19" id="KW-0547">Nucleotide-binding</keyword>
<keyword evidence="16 19" id="KW-0539">Nucleus</keyword>
<dbReference type="GO" id="GO:0016787">
    <property type="term" value="F:hydrolase activity"/>
    <property type="evidence" value="ECO:0007669"/>
    <property type="project" value="UniProtKB-KW"/>
</dbReference>
<dbReference type="Gene3D" id="1.25.40.240">
    <property type="entry name" value="Ku, C-terminal domain"/>
    <property type="match status" value="1"/>
</dbReference>
<keyword evidence="11 19" id="KW-0067">ATP-binding</keyword>
<evidence type="ECO:0000256" key="17">
    <source>
        <dbReference type="ARBA" id="ARBA00024890"/>
    </source>
</evidence>
<evidence type="ECO:0000259" key="20">
    <source>
        <dbReference type="PROSITE" id="PS50234"/>
    </source>
</evidence>
<evidence type="ECO:0000256" key="5">
    <source>
        <dbReference type="ARBA" id="ARBA00021792"/>
    </source>
</evidence>
<evidence type="ECO:0000256" key="1">
    <source>
        <dbReference type="ARBA" id="ARBA00004123"/>
    </source>
</evidence>
<dbReference type="PANTHER" id="PTHR12604:SF4">
    <property type="entry name" value="X-RAY REPAIR CROSS-COMPLEMENTING PROTEIN 5"/>
    <property type="match status" value="1"/>
</dbReference>
<dbReference type="GO" id="GO:0006303">
    <property type="term" value="P:double-strand break repair via nonhomologous end joining"/>
    <property type="evidence" value="ECO:0007669"/>
    <property type="project" value="InterPro"/>
</dbReference>
<dbReference type="GO" id="GO:0043564">
    <property type="term" value="C:Ku70:Ku80 complex"/>
    <property type="evidence" value="ECO:0007669"/>
    <property type="project" value="InterPro"/>
</dbReference>
<evidence type="ECO:0000256" key="19">
    <source>
        <dbReference type="PIRNR" id="PIRNR016570"/>
    </source>
</evidence>
<dbReference type="Proteomes" id="UP000517252">
    <property type="component" value="Unassembled WGS sequence"/>
</dbReference>
<dbReference type="PIRSF" id="PIRSF016570">
    <property type="entry name" value="Ku80"/>
    <property type="match status" value="1"/>
</dbReference>
<dbReference type="InterPro" id="IPR014893">
    <property type="entry name" value="Ku_PK_bind"/>
</dbReference>
<dbReference type="GO" id="GO:0003684">
    <property type="term" value="F:damaged DNA binding"/>
    <property type="evidence" value="ECO:0007669"/>
    <property type="project" value="InterPro"/>
</dbReference>
<comment type="catalytic activity">
    <reaction evidence="18 19">
        <text>ATP + H2O = ADP + phosphate + H(+)</text>
        <dbReference type="Rhea" id="RHEA:13065"/>
        <dbReference type="ChEBI" id="CHEBI:15377"/>
        <dbReference type="ChEBI" id="CHEBI:15378"/>
        <dbReference type="ChEBI" id="CHEBI:30616"/>
        <dbReference type="ChEBI" id="CHEBI:43474"/>
        <dbReference type="ChEBI" id="CHEBI:456216"/>
        <dbReference type="EC" id="3.6.4.12"/>
    </reaction>
</comment>
<evidence type="ECO:0000256" key="7">
    <source>
        <dbReference type="ARBA" id="ARBA00022741"/>
    </source>
</evidence>
<dbReference type="InterPro" id="IPR036494">
    <property type="entry name" value="Ku_C_sf"/>
</dbReference>
<dbReference type="OrthoDB" id="30826at2759"/>
<dbReference type="GO" id="GO:0042162">
    <property type="term" value="F:telomeric DNA binding"/>
    <property type="evidence" value="ECO:0007669"/>
    <property type="project" value="InterPro"/>
</dbReference>
<dbReference type="InterPro" id="IPR006164">
    <property type="entry name" value="DNA_bd_Ku70/Ku80"/>
</dbReference>
<evidence type="ECO:0000256" key="2">
    <source>
        <dbReference type="ARBA" id="ARBA00004574"/>
    </source>
</evidence>
<dbReference type="GO" id="GO:0000723">
    <property type="term" value="P:telomere maintenance"/>
    <property type="evidence" value="ECO:0007669"/>
    <property type="project" value="InterPro"/>
</dbReference>
<dbReference type="GO" id="GO:0005524">
    <property type="term" value="F:ATP binding"/>
    <property type="evidence" value="ECO:0007669"/>
    <property type="project" value="UniProtKB-UniRule"/>
</dbReference>
<dbReference type="InterPro" id="IPR005161">
    <property type="entry name" value="Ku_N"/>
</dbReference>
<dbReference type="InterPro" id="IPR016194">
    <property type="entry name" value="SPOC-like_C_dom_sf"/>
</dbReference>
<feature type="domain" description="VWFA" evidence="20">
    <location>
        <begin position="6"/>
        <end position="220"/>
    </location>
</feature>
<evidence type="ECO:0000256" key="18">
    <source>
        <dbReference type="ARBA" id="ARBA00047995"/>
    </source>
</evidence>
<dbReference type="SUPFAM" id="SSF101420">
    <property type="entry name" value="C-terminal domain of Ku80"/>
    <property type="match status" value="1"/>
</dbReference>
<protein>
    <recommendedName>
        <fullName evidence="5 19">ATP-dependent DNA helicase II subunit 2</fullName>
        <ecNumber evidence="4 19">3.6.4.12</ecNumber>
    </recommendedName>
</protein>
<gene>
    <name evidence="21" type="ORF">TASIC1_0001033800</name>
</gene>
<keyword evidence="6" id="KW-0158">Chromosome</keyword>